<dbReference type="InterPro" id="IPR039867">
    <property type="entry name" value="Furry/Tao3/Mor2"/>
</dbReference>
<protein>
    <recommendedName>
        <fullName evidence="2">Cell morphogenesis central region domain-containing protein</fullName>
    </recommendedName>
</protein>
<dbReference type="PANTHER" id="PTHR12295:SF30">
    <property type="entry name" value="PROTEIN FURRY"/>
    <property type="match status" value="1"/>
</dbReference>
<evidence type="ECO:0000256" key="1">
    <source>
        <dbReference type="SAM" id="MobiDB-lite"/>
    </source>
</evidence>
<dbReference type="Proteomes" id="UP000814243">
    <property type="component" value="Unassembled WGS sequence"/>
</dbReference>
<accession>A0A922SAI2</accession>
<feature type="domain" description="Cell morphogenesis central region" evidence="2">
    <location>
        <begin position="94"/>
        <end position="178"/>
    </location>
</feature>
<feature type="non-terminal residue" evidence="3">
    <location>
        <position position="1"/>
    </location>
</feature>
<dbReference type="Pfam" id="PF14228">
    <property type="entry name" value="MOR2-PAG1_mid"/>
    <property type="match status" value="1"/>
</dbReference>
<dbReference type="PANTHER" id="PTHR12295">
    <property type="entry name" value="FURRY-RELATED"/>
    <property type="match status" value="1"/>
</dbReference>
<reference evidence="3" key="1">
    <citation type="journal article" date="2021" name="G3 (Bethesda)">
        <title>Genome and transcriptome analysis of the beet armyworm Spodoptera exigua reveals targets for pest control. .</title>
        <authorList>
            <person name="Simon S."/>
            <person name="Breeschoten T."/>
            <person name="Jansen H.J."/>
            <person name="Dirks R.P."/>
            <person name="Schranz M.E."/>
            <person name="Ros V.I.D."/>
        </authorList>
    </citation>
    <scope>NUCLEOTIDE SEQUENCE</scope>
    <source>
        <strain evidence="3">TB_SE_WUR_2020</strain>
    </source>
</reference>
<evidence type="ECO:0000259" key="2">
    <source>
        <dbReference type="Pfam" id="PF14228"/>
    </source>
</evidence>
<proteinExistence type="predicted"/>
<dbReference type="GO" id="GO:0030427">
    <property type="term" value="C:site of polarized growth"/>
    <property type="evidence" value="ECO:0007669"/>
    <property type="project" value="TreeGrafter"/>
</dbReference>
<feature type="compositionally biased region" description="Basic and acidic residues" evidence="1">
    <location>
        <begin position="238"/>
        <end position="247"/>
    </location>
</feature>
<evidence type="ECO:0000313" key="3">
    <source>
        <dbReference type="EMBL" id="KAH9630380.1"/>
    </source>
</evidence>
<feature type="region of interest" description="Disordered" evidence="1">
    <location>
        <begin position="202"/>
        <end position="247"/>
    </location>
</feature>
<dbReference type="AlphaFoldDB" id="A0A922SAI2"/>
<name>A0A922SAI2_SPOEX</name>
<dbReference type="InterPro" id="IPR029473">
    <property type="entry name" value="MOR2-PAG1_mid"/>
</dbReference>
<gene>
    <name evidence="3" type="ORF">HF086_004513</name>
</gene>
<dbReference type="EMBL" id="JACEFF010000826">
    <property type="protein sequence ID" value="KAH9630380.1"/>
    <property type="molecule type" value="Genomic_DNA"/>
</dbReference>
<dbReference type="GO" id="GO:0000902">
    <property type="term" value="P:cell morphogenesis"/>
    <property type="evidence" value="ECO:0007669"/>
    <property type="project" value="InterPro"/>
</dbReference>
<sequence>PIKCFSFRAEITARFQTARTEVRQLLLQYLLPWLVNIELVDPNVPPANPLSYIQRGFVVSHDVVRDNRLFCSQYYASEAGRSGRREGLGSAEATEMVLNNLFYITAKFSDNHPKEIEELWSTLCACWPNNLKVIIRYLIIVSGMAPNELLPYAKRVVLYLARSRPERLLDEMMTELQTVETLNCLIERTETPPFYRLTSMRKATSGHSDGPCTGSQDAAGRTGELAPVEKGTIHTKRHSGEDPAKAR</sequence>
<evidence type="ECO:0000313" key="4">
    <source>
        <dbReference type="Proteomes" id="UP000814243"/>
    </source>
</evidence>
<comment type="caution">
    <text evidence="3">The sequence shown here is derived from an EMBL/GenBank/DDBJ whole genome shotgun (WGS) entry which is preliminary data.</text>
</comment>
<dbReference type="GO" id="GO:0031175">
    <property type="term" value="P:neuron projection development"/>
    <property type="evidence" value="ECO:0007669"/>
    <property type="project" value="TreeGrafter"/>
</dbReference>
<dbReference type="GO" id="GO:0005938">
    <property type="term" value="C:cell cortex"/>
    <property type="evidence" value="ECO:0007669"/>
    <property type="project" value="TreeGrafter"/>
</dbReference>
<organism evidence="3 4">
    <name type="scientific">Spodoptera exigua</name>
    <name type="common">Beet armyworm</name>
    <name type="synonym">Noctua fulgens</name>
    <dbReference type="NCBI Taxonomy" id="7107"/>
    <lineage>
        <taxon>Eukaryota</taxon>
        <taxon>Metazoa</taxon>
        <taxon>Ecdysozoa</taxon>
        <taxon>Arthropoda</taxon>
        <taxon>Hexapoda</taxon>
        <taxon>Insecta</taxon>
        <taxon>Pterygota</taxon>
        <taxon>Neoptera</taxon>
        <taxon>Endopterygota</taxon>
        <taxon>Lepidoptera</taxon>
        <taxon>Glossata</taxon>
        <taxon>Ditrysia</taxon>
        <taxon>Noctuoidea</taxon>
        <taxon>Noctuidae</taxon>
        <taxon>Amphipyrinae</taxon>
        <taxon>Spodoptera</taxon>
    </lineage>
</organism>